<feature type="region of interest" description="Disordered" evidence="1">
    <location>
        <begin position="164"/>
        <end position="190"/>
    </location>
</feature>
<dbReference type="VEuPathDB" id="VectorBase:AFAF018340"/>
<sequence>MSHNLPPSESHRCEDFLAPVRPPPPGWPDGSTTAAPRSAYPGAPPPAPATVKGLVRPPAMTSPASGIPGAPYRGTAWTQGYAPTQPTYRYTAPQTYAYTPHTTTQLPVFNHRATITGQHFSKRSKSLEWLSDRVFLSAGHSDRNRQWQRATTCRTVATAPQNLLTKERTVYSANSRHDSPSGGRSGMDSS</sequence>
<name>A0A182QWM2_9DIPT</name>
<dbReference type="EMBL" id="AXCN02000416">
    <property type="status" value="NOT_ANNOTATED_CDS"/>
    <property type="molecule type" value="Genomic_DNA"/>
</dbReference>
<feature type="compositionally biased region" description="Basic and acidic residues" evidence="1">
    <location>
        <begin position="165"/>
        <end position="179"/>
    </location>
</feature>
<dbReference type="EMBL" id="AXCN02000417">
    <property type="status" value="NOT_ANNOTATED_CDS"/>
    <property type="molecule type" value="Genomic_DNA"/>
</dbReference>
<organism evidence="2 3">
    <name type="scientific">Anopheles farauti</name>
    <dbReference type="NCBI Taxonomy" id="69004"/>
    <lineage>
        <taxon>Eukaryota</taxon>
        <taxon>Metazoa</taxon>
        <taxon>Ecdysozoa</taxon>
        <taxon>Arthropoda</taxon>
        <taxon>Hexapoda</taxon>
        <taxon>Insecta</taxon>
        <taxon>Pterygota</taxon>
        <taxon>Neoptera</taxon>
        <taxon>Endopterygota</taxon>
        <taxon>Diptera</taxon>
        <taxon>Nematocera</taxon>
        <taxon>Culicoidea</taxon>
        <taxon>Culicidae</taxon>
        <taxon>Anophelinae</taxon>
        <taxon>Anopheles</taxon>
    </lineage>
</organism>
<keyword evidence="3" id="KW-1185">Reference proteome</keyword>
<accession>A0A182QWM2</accession>
<evidence type="ECO:0000313" key="3">
    <source>
        <dbReference type="Proteomes" id="UP000075886"/>
    </source>
</evidence>
<reference evidence="2" key="2">
    <citation type="submission" date="2020-05" db="UniProtKB">
        <authorList>
            <consortium name="EnsemblMetazoa"/>
        </authorList>
    </citation>
    <scope>IDENTIFICATION</scope>
    <source>
        <strain evidence="2">FAR1</strain>
    </source>
</reference>
<feature type="region of interest" description="Disordered" evidence="1">
    <location>
        <begin position="1"/>
        <end position="52"/>
    </location>
</feature>
<evidence type="ECO:0000256" key="1">
    <source>
        <dbReference type="SAM" id="MobiDB-lite"/>
    </source>
</evidence>
<protein>
    <submittedName>
        <fullName evidence="2">Uncharacterized protein</fullName>
    </submittedName>
</protein>
<dbReference type="Proteomes" id="UP000075886">
    <property type="component" value="Unassembled WGS sequence"/>
</dbReference>
<evidence type="ECO:0000313" key="2">
    <source>
        <dbReference type="EnsemblMetazoa" id="AFAF018340-PA"/>
    </source>
</evidence>
<reference evidence="3" key="1">
    <citation type="submission" date="2014-01" db="EMBL/GenBank/DDBJ databases">
        <title>The Genome Sequence of Anopheles farauti FAR1 (V2).</title>
        <authorList>
            <consortium name="The Broad Institute Genomics Platform"/>
            <person name="Neafsey D.E."/>
            <person name="Besansky N."/>
            <person name="Howell P."/>
            <person name="Walton C."/>
            <person name="Young S.K."/>
            <person name="Zeng Q."/>
            <person name="Gargeya S."/>
            <person name="Fitzgerald M."/>
            <person name="Haas B."/>
            <person name="Abouelleil A."/>
            <person name="Allen A.W."/>
            <person name="Alvarado L."/>
            <person name="Arachchi H.M."/>
            <person name="Berlin A.M."/>
            <person name="Chapman S.B."/>
            <person name="Gainer-Dewar J."/>
            <person name="Goldberg J."/>
            <person name="Griggs A."/>
            <person name="Gujja S."/>
            <person name="Hansen M."/>
            <person name="Howarth C."/>
            <person name="Imamovic A."/>
            <person name="Ireland A."/>
            <person name="Larimer J."/>
            <person name="McCowan C."/>
            <person name="Murphy C."/>
            <person name="Pearson M."/>
            <person name="Poon T.W."/>
            <person name="Priest M."/>
            <person name="Roberts A."/>
            <person name="Saif S."/>
            <person name="Shea T."/>
            <person name="Sisk P."/>
            <person name="Sykes S."/>
            <person name="Wortman J."/>
            <person name="Nusbaum C."/>
            <person name="Birren B."/>
        </authorList>
    </citation>
    <scope>NUCLEOTIDE SEQUENCE [LARGE SCALE GENOMIC DNA]</scope>
    <source>
        <strain evidence="3">FAR1</strain>
    </source>
</reference>
<dbReference type="EnsemblMetazoa" id="AFAF018340-RA">
    <property type="protein sequence ID" value="AFAF018340-PA"/>
    <property type="gene ID" value="AFAF018340"/>
</dbReference>
<proteinExistence type="predicted"/>
<dbReference type="AlphaFoldDB" id="A0A182QWM2"/>